<dbReference type="GO" id="GO:0071222">
    <property type="term" value="P:cellular response to lipopolysaccharide"/>
    <property type="evidence" value="ECO:0007669"/>
    <property type="project" value="TreeGrafter"/>
</dbReference>
<dbReference type="InterPro" id="IPR034735">
    <property type="entry name" value="NEMO_ZF"/>
</dbReference>
<evidence type="ECO:0000256" key="9">
    <source>
        <dbReference type="SAM" id="MobiDB-lite"/>
    </source>
</evidence>
<dbReference type="GO" id="GO:0006357">
    <property type="term" value="P:regulation of transcription by RNA polymerase II"/>
    <property type="evidence" value="ECO:0007669"/>
    <property type="project" value="TreeGrafter"/>
</dbReference>
<feature type="domain" description="CCHC NOA-type" evidence="10">
    <location>
        <begin position="121"/>
        <end position="153"/>
    </location>
</feature>
<evidence type="ECO:0000313" key="12">
    <source>
        <dbReference type="Proteomes" id="UP001460270"/>
    </source>
</evidence>
<dbReference type="EMBL" id="JBBPFD010000599">
    <property type="protein sequence ID" value="KAK7878160.1"/>
    <property type="molecule type" value="Genomic_DNA"/>
</dbReference>
<keyword evidence="5" id="KW-0862">Zinc</keyword>
<organism evidence="11 12">
    <name type="scientific">Mugilogobius chulae</name>
    <name type="common">yellowstripe goby</name>
    <dbReference type="NCBI Taxonomy" id="88201"/>
    <lineage>
        <taxon>Eukaryota</taxon>
        <taxon>Metazoa</taxon>
        <taxon>Chordata</taxon>
        <taxon>Craniata</taxon>
        <taxon>Vertebrata</taxon>
        <taxon>Euteleostomi</taxon>
        <taxon>Actinopterygii</taxon>
        <taxon>Neopterygii</taxon>
        <taxon>Teleostei</taxon>
        <taxon>Neoteleostei</taxon>
        <taxon>Acanthomorphata</taxon>
        <taxon>Gobiaria</taxon>
        <taxon>Gobiiformes</taxon>
        <taxon>Gobioidei</taxon>
        <taxon>Gobiidae</taxon>
        <taxon>Gobionellinae</taxon>
        <taxon>Mugilogobius</taxon>
    </lineage>
</organism>
<proteinExistence type="predicted"/>
<dbReference type="AlphaFoldDB" id="A0AAW0MF90"/>
<evidence type="ECO:0000256" key="4">
    <source>
        <dbReference type="ARBA" id="ARBA00022771"/>
    </source>
</evidence>
<dbReference type="GO" id="GO:0034138">
    <property type="term" value="P:toll-like receptor 3 signaling pathway"/>
    <property type="evidence" value="ECO:0007669"/>
    <property type="project" value="TreeGrafter"/>
</dbReference>
<dbReference type="Gene3D" id="1.20.5.990">
    <property type="entry name" value="Nemo cc2-lz domain - 1d5 darpin complex"/>
    <property type="match status" value="1"/>
</dbReference>
<keyword evidence="4 7" id="KW-0863">Zinc-finger</keyword>
<accession>A0AAW0MF90</accession>
<evidence type="ECO:0000256" key="8">
    <source>
        <dbReference type="SAM" id="Coils"/>
    </source>
</evidence>
<comment type="subcellular location">
    <subcellularLocation>
        <location evidence="1">Cytoplasm</location>
    </subcellularLocation>
</comment>
<evidence type="ECO:0000256" key="3">
    <source>
        <dbReference type="ARBA" id="ARBA00022723"/>
    </source>
</evidence>
<dbReference type="Proteomes" id="UP001460270">
    <property type="component" value="Unassembled WGS sequence"/>
</dbReference>
<feature type="compositionally biased region" description="Basic and acidic residues" evidence="9">
    <location>
        <begin position="75"/>
        <end position="87"/>
    </location>
</feature>
<keyword evidence="6 8" id="KW-0175">Coiled coil</keyword>
<name>A0AAW0MF90_9GOBI</name>
<evidence type="ECO:0000256" key="7">
    <source>
        <dbReference type="PROSITE-ProRule" id="PRU01142"/>
    </source>
</evidence>
<dbReference type="PANTHER" id="PTHR31882">
    <property type="entry name" value="TNFAIP3-INTERACTING PROTEIN COILED COIL FAMILY MEMBER"/>
    <property type="match status" value="1"/>
</dbReference>
<gene>
    <name evidence="11" type="ORF">WMY93_031206</name>
</gene>
<keyword evidence="2" id="KW-0963">Cytoplasm</keyword>
<dbReference type="GO" id="GO:0043123">
    <property type="term" value="P:positive regulation of canonical NF-kappaB signal transduction"/>
    <property type="evidence" value="ECO:0007669"/>
    <property type="project" value="TreeGrafter"/>
</dbReference>
<keyword evidence="3" id="KW-0479">Metal-binding</keyword>
<dbReference type="PANTHER" id="PTHR31882:SF6">
    <property type="entry name" value="TNFAIP3-INTERACTING PROTEIN 2"/>
    <property type="match status" value="1"/>
</dbReference>
<dbReference type="GO" id="GO:0005737">
    <property type="term" value="C:cytoplasm"/>
    <property type="evidence" value="ECO:0007669"/>
    <property type="project" value="UniProtKB-SubCell"/>
</dbReference>
<dbReference type="GO" id="GO:0008270">
    <property type="term" value="F:zinc ion binding"/>
    <property type="evidence" value="ECO:0007669"/>
    <property type="project" value="UniProtKB-KW"/>
</dbReference>
<keyword evidence="12" id="KW-1185">Reference proteome</keyword>
<feature type="region of interest" description="Disordered" evidence="9">
    <location>
        <begin position="71"/>
        <end position="124"/>
    </location>
</feature>
<evidence type="ECO:0000256" key="2">
    <source>
        <dbReference type="ARBA" id="ARBA00022490"/>
    </source>
</evidence>
<evidence type="ECO:0000313" key="11">
    <source>
        <dbReference type="EMBL" id="KAK7878160.1"/>
    </source>
</evidence>
<protein>
    <recommendedName>
        <fullName evidence="10">CCHC NOA-type domain-containing protein</fullName>
    </recommendedName>
</protein>
<dbReference type="GO" id="GO:0070530">
    <property type="term" value="F:K63-linked polyubiquitin modification-dependent protein binding"/>
    <property type="evidence" value="ECO:0007669"/>
    <property type="project" value="InterPro"/>
</dbReference>
<evidence type="ECO:0000256" key="5">
    <source>
        <dbReference type="ARBA" id="ARBA00022833"/>
    </source>
</evidence>
<dbReference type="PROSITE" id="PS51801">
    <property type="entry name" value="ZF_CCHC_NOA"/>
    <property type="match status" value="1"/>
</dbReference>
<feature type="coiled-coil region" evidence="8">
    <location>
        <begin position="13"/>
        <end position="47"/>
    </location>
</feature>
<evidence type="ECO:0000256" key="1">
    <source>
        <dbReference type="ARBA" id="ARBA00004496"/>
    </source>
</evidence>
<evidence type="ECO:0000259" key="10">
    <source>
        <dbReference type="PROSITE" id="PS51801"/>
    </source>
</evidence>
<feature type="compositionally biased region" description="Low complexity" evidence="9">
    <location>
        <begin position="90"/>
        <end position="113"/>
    </location>
</feature>
<reference evidence="12" key="1">
    <citation type="submission" date="2024-04" db="EMBL/GenBank/DDBJ databases">
        <title>Salinicola lusitanus LLJ914,a marine bacterium isolated from the Okinawa Trough.</title>
        <authorList>
            <person name="Li J."/>
        </authorList>
    </citation>
    <scope>NUCLEOTIDE SEQUENCE [LARGE SCALE GENOMIC DNA]</scope>
</reference>
<evidence type="ECO:0000256" key="6">
    <source>
        <dbReference type="ARBA" id="ARBA00023054"/>
    </source>
</evidence>
<comment type="caution">
    <text evidence="11">The sequence shown here is derived from an EMBL/GenBank/DDBJ whole genome shotgun (WGS) entry which is preliminary data.</text>
</comment>
<dbReference type="GO" id="GO:0034134">
    <property type="term" value="P:toll-like receptor 2 signaling pathway"/>
    <property type="evidence" value="ECO:0007669"/>
    <property type="project" value="TreeGrafter"/>
</dbReference>
<sequence length="154" mass="18260">MLEQQVLIYTEDFKSERKDRERAQGQLQEMKEQIRQLKQQLHKQQGAAAREIRDRDRDIVPLCRVHIGHRIAPRRTKDTEHLARNSADRQQQQQQQQLQKQQHQQAPQNAAAPQSPPWSEIADQSELRCPRCQARFSDTEAAQYFDHWEECARV</sequence>